<accession>A0A4C1WBZ1</accession>
<keyword evidence="2" id="KW-1185">Reference proteome</keyword>
<protein>
    <submittedName>
        <fullName evidence="1">Uncharacterized protein</fullName>
    </submittedName>
</protein>
<evidence type="ECO:0000313" key="2">
    <source>
        <dbReference type="Proteomes" id="UP000299102"/>
    </source>
</evidence>
<proteinExistence type="predicted"/>
<evidence type="ECO:0000313" key="1">
    <source>
        <dbReference type="EMBL" id="GBP47989.1"/>
    </source>
</evidence>
<organism evidence="1 2">
    <name type="scientific">Eumeta variegata</name>
    <name type="common">Bagworm moth</name>
    <name type="synonym">Eumeta japonica</name>
    <dbReference type="NCBI Taxonomy" id="151549"/>
    <lineage>
        <taxon>Eukaryota</taxon>
        <taxon>Metazoa</taxon>
        <taxon>Ecdysozoa</taxon>
        <taxon>Arthropoda</taxon>
        <taxon>Hexapoda</taxon>
        <taxon>Insecta</taxon>
        <taxon>Pterygota</taxon>
        <taxon>Neoptera</taxon>
        <taxon>Endopterygota</taxon>
        <taxon>Lepidoptera</taxon>
        <taxon>Glossata</taxon>
        <taxon>Ditrysia</taxon>
        <taxon>Tineoidea</taxon>
        <taxon>Psychidae</taxon>
        <taxon>Oiketicinae</taxon>
        <taxon>Eumeta</taxon>
    </lineage>
</organism>
<dbReference type="Proteomes" id="UP000299102">
    <property type="component" value="Unassembled WGS sequence"/>
</dbReference>
<reference evidence="1 2" key="1">
    <citation type="journal article" date="2019" name="Commun. Biol.">
        <title>The bagworm genome reveals a unique fibroin gene that provides high tensile strength.</title>
        <authorList>
            <person name="Kono N."/>
            <person name="Nakamura H."/>
            <person name="Ohtoshi R."/>
            <person name="Tomita M."/>
            <person name="Numata K."/>
            <person name="Arakawa K."/>
        </authorList>
    </citation>
    <scope>NUCLEOTIDE SEQUENCE [LARGE SCALE GENOMIC DNA]</scope>
</reference>
<dbReference type="EMBL" id="BGZK01000514">
    <property type="protein sequence ID" value="GBP47989.1"/>
    <property type="molecule type" value="Genomic_DNA"/>
</dbReference>
<sequence>MTKRFASRKGRQVPRFVACLGEAVTVPPDIGRCDGNIDFYIAETPHATAPPARVACGSRVTCSAVFTRIGGLRKGPTYCTYRLGAVSVSSSFRSNIIDSWLSGDGIKLGERRR</sequence>
<gene>
    <name evidence="1" type="ORF">EVAR_40413_1</name>
</gene>
<name>A0A4C1WBZ1_EUMVA</name>
<comment type="caution">
    <text evidence="1">The sequence shown here is derived from an EMBL/GenBank/DDBJ whole genome shotgun (WGS) entry which is preliminary data.</text>
</comment>
<dbReference type="AlphaFoldDB" id="A0A4C1WBZ1"/>